<reference evidence="3" key="1">
    <citation type="journal article" date="2019" name="Int. J. Syst. Evol. Microbiol.">
        <title>The Global Catalogue of Microorganisms (GCM) 10K type strain sequencing project: providing services to taxonomists for standard genome sequencing and annotation.</title>
        <authorList>
            <consortium name="The Broad Institute Genomics Platform"/>
            <consortium name="The Broad Institute Genome Sequencing Center for Infectious Disease"/>
            <person name="Wu L."/>
            <person name="Ma J."/>
        </authorList>
    </citation>
    <scope>NUCLEOTIDE SEQUENCE [LARGE SCALE GENOMIC DNA]</scope>
    <source>
        <strain evidence="3">JCM 19129</strain>
    </source>
</reference>
<organism evidence="2 3">
    <name type="scientific">Nesterenkonia rhizosphaerae</name>
    <dbReference type="NCBI Taxonomy" id="1348272"/>
    <lineage>
        <taxon>Bacteria</taxon>
        <taxon>Bacillati</taxon>
        <taxon>Actinomycetota</taxon>
        <taxon>Actinomycetes</taxon>
        <taxon>Micrococcales</taxon>
        <taxon>Micrococcaceae</taxon>
        <taxon>Nesterenkonia</taxon>
    </lineage>
</organism>
<evidence type="ECO:0000256" key="1">
    <source>
        <dbReference type="SAM" id="MobiDB-lite"/>
    </source>
</evidence>
<feature type="compositionally biased region" description="Basic and acidic residues" evidence="1">
    <location>
        <begin position="33"/>
        <end position="57"/>
    </location>
</feature>
<dbReference type="Proteomes" id="UP001500368">
    <property type="component" value="Unassembled WGS sequence"/>
</dbReference>
<proteinExistence type="predicted"/>
<evidence type="ECO:0000313" key="3">
    <source>
        <dbReference type="Proteomes" id="UP001500368"/>
    </source>
</evidence>
<accession>A0ABP9G0Q9</accession>
<name>A0ABP9G0Q9_9MICC</name>
<evidence type="ECO:0000313" key="2">
    <source>
        <dbReference type="EMBL" id="GAA4924527.1"/>
    </source>
</evidence>
<dbReference type="EMBL" id="BAABLW010000007">
    <property type="protein sequence ID" value="GAA4924527.1"/>
    <property type="molecule type" value="Genomic_DNA"/>
</dbReference>
<keyword evidence="3" id="KW-1185">Reference proteome</keyword>
<gene>
    <name evidence="2" type="ORF">GCM10025790_22210</name>
</gene>
<feature type="region of interest" description="Disordered" evidence="1">
    <location>
        <begin position="20"/>
        <end position="66"/>
    </location>
</feature>
<sequence>MMDRSAGDLIRAFEERGLRAARAHRPDSQSIPEEIREKLGHRVLKGKEGSRDRDDARPSQARMTRS</sequence>
<comment type="caution">
    <text evidence="2">The sequence shown here is derived from an EMBL/GenBank/DDBJ whole genome shotgun (WGS) entry which is preliminary data.</text>
</comment>
<protein>
    <submittedName>
        <fullName evidence="2">Uncharacterized protein</fullName>
    </submittedName>
</protein>